<dbReference type="Proteomes" id="UP001150217">
    <property type="component" value="Unassembled WGS sequence"/>
</dbReference>
<evidence type="ECO:0000313" key="4">
    <source>
        <dbReference type="Proteomes" id="UP001150217"/>
    </source>
</evidence>
<sequence length="368" mass="42193">MAKRMKKEVFVLIERRRTDEDDSVGDTTDEEAPSEAAMKLEEEEEKKALAILLKRENPELKVKKEILVPPIPASTVLSMLDGIKPYVLNPTQRLHCEVDVSREFMSNVFGGNTQYTFPAIGKDKFRKHGLNDFMYLSKSYNPVAPTIPGQSGLFFSHDNFWLPNINPTAKELEDAEQPGWAKVSQRVLTRLKPSHWLYVGQYTVSFSRALTSSEWENLSEKVKGTWVKNIAERDWATIVRVRARILLRDRLGRRPSVAEVNNKLKRAKKSGTKFKDISEDRILKAFQTGEELLLMWTMECVDYDADFQLRLANESKLWSSSHQKSTKQGMKSGSRSRKKGKDATTKLTVTSNRKRKRSDDSDYEPTGR</sequence>
<evidence type="ECO:0000256" key="1">
    <source>
        <dbReference type="SAM" id="MobiDB-lite"/>
    </source>
</evidence>
<reference evidence="3" key="1">
    <citation type="submission" date="2022-08" db="EMBL/GenBank/DDBJ databases">
        <title>A Global Phylogenomic Analysis of the Shiitake Genus Lentinula.</title>
        <authorList>
            <consortium name="DOE Joint Genome Institute"/>
            <person name="Sierra-Patev S."/>
            <person name="Min B."/>
            <person name="Naranjo-Ortiz M."/>
            <person name="Looney B."/>
            <person name="Konkel Z."/>
            <person name="Slot J.C."/>
            <person name="Sakamoto Y."/>
            <person name="Steenwyk J.L."/>
            <person name="Rokas A."/>
            <person name="Carro J."/>
            <person name="Camarero S."/>
            <person name="Ferreira P."/>
            <person name="Molpeceres G."/>
            <person name="Ruiz-Duenas F.J."/>
            <person name="Serrano A."/>
            <person name="Henrissat B."/>
            <person name="Drula E."/>
            <person name="Hughes K.W."/>
            <person name="Mata J.L."/>
            <person name="Ishikawa N.K."/>
            <person name="Vargas-Isla R."/>
            <person name="Ushijima S."/>
            <person name="Smith C.A."/>
            <person name="Ahrendt S."/>
            <person name="Andreopoulos W."/>
            <person name="He G."/>
            <person name="Labutti K."/>
            <person name="Lipzen A."/>
            <person name="Ng V."/>
            <person name="Riley R."/>
            <person name="Sandor L."/>
            <person name="Barry K."/>
            <person name="Martinez A.T."/>
            <person name="Xiao Y."/>
            <person name="Gibbons J.G."/>
            <person name="Terashima K."/>
            <person name="Grigoriev I.V."/>
            <person name="Hibbett D.S."/>
        </authorList>
    </citation>
    <scope>NUCLEOTIDE SEQUENCE</scope>
    <source>
        <strain evidence="3">RHP3577 ss4</strain>
    </source>
</reference>
<dbReference type="Pfam" id="PF20411">
    <property type="entry name" value="DUF6697"/>
    <property type="match status" value="1"/>
</dbReference>
<name>A0ABQ8VVT4_9AGAR</name>
<organism evidence="3 4">
    <name type="scientific">Lentinula lateritia</name>
    <dbReference type="NCBI Taxonomy" id="40482"/>
    <lineage>
        <taxon>Eukaryota</taxon>
        <taxon>Fungi</taxon>
        <taxon>Dikarya</taxon>
        <taxon>Basidiomycota</taxon>
        <taxon>Agaricomycotina</taxon>
        <taxon>Agaricomycetes</taxon>
        <taxon>Agaricomycetidae</taxon>
        <taxon>Agaricales</taxon>
        <taxon>Marasmiineae</taxon>
        <taxon>Omphalotaceae</taxon>
        <taxon>Lentinula</taxon>
    </lineage>
</organism>
<dbReference type="EMBL" id="JANVFT010000006">
    <property type="protein sequence ID" value="KAJ4500450.1"/>
    <property type="molecule type" value="Genomic_DNA"/>
</dbReference>
<accession>A0ABQ8VVT4</accession>
<feature type="compositionally biased region" description="Basic and acidic residues" evidence="1">
    <location>
        <begin position="357"/>
        <end position="368"/>
    </location>
</feature>
<dbReference type="InterPro" id="IPR046520">
    <property type="entry name" value="DUF6697"/>
</dbReference>
<feature type="compositionally biased region" description="Acidic residues" evidence="1">
    <location>
        <begin position="20"/>
        <end position="33"/>
    </location>
</feature>
<protein>
    <recommendedName>
        <fullName evidence="2">DUF6697 domain-containing protein</fullName>
    </recommendedName>
</protein>
<evidence type="ECO:0000259" key="2">
    <source>
        <dbReference type="Pfam" id="PF20411"/>
    </source>
</evidence>
<evidence type="ECO:0000313" key="3">
    <source>
        <dbReference type="EMBL" id="KAJ4500450.1"/>
    </source>
</evidence>
<feature type="region of interest" description="Disordered" evidence="1">
    <location>
        <begin position="17"/>
        <end position="40"/>
    </location>
</feature>
<feature type="domain" description="DUF6697" evidence="2">
    <location>
        <begin position="100"/>
        <end position="313"/>
    </location>
</feature>
<comment type="caution">
    <text evidence="3">The sequence shown here is derived from an EMBL/GenBank/DDBJ whole genome shotgun (WGS) entry which is preliminary data.</text>
</comment>
<keyword evidence="4" id="KW-1185">Reference proteome</keyword>
<feature type="compositionally biased region" description="Polar residues" evidence="1">
    <location>
        <begin position="318"/>
        <end position="329"/>
    </location>
</feature>
<gene>
    <name evidence="3" type="ORF">C8R41DRAFT_899907</name>
</gene>
<feature type="region of interest" description="Disordered" evidence="1">
    <location>
        <begin position="318"/>
        <end position="368"/>
    </location>
</feature>
<proteinExistence type="predicted"/>